<dbReference type="GO" id="GO:0022857">
    <property type="term" value="F:transmembrane transporter activity"/>
    <property type="evidence" value="ECO:0007669"/>
    <property type="project" value="InterPro"/>
</dbReference>
<evidence type="ECO:0000256" key="3">
    <source>
        <dbReference type="ARBA" id="ARBA00022475"/>
    </source>
</evidence>
<dbReference type="InterPro" id="IPR005828">
    <property type="entry name" value="MFS_sugar_transport-like"/>
</dbReference>
<evidence type="ECO:0000256" key="7">
    <source>
        <dbReference type="SAM" id="MobiDB-lite"/>
    </source>
</evidence>
<keyword evidence="5 8" id="KW-1133">Transmembrane helix</keyword>
<feature type="transmembrane region" description="Helical" evidence="8">
    <location>
        <begin position="259"/>
        <end position="278"/>
    </location>
</feature>
<evidence type="ECO:0000256" key="1">
    <source>
        <dbReference type="ARBA" id="ARBA00004651"/>
    </source>
</evidence>
<feature type="transmembrane region" description="Helical" evidence="8">
    <location>
        <begin position="482"/>
        <end position="503"/>
    </location>
</feature>
<accession>A0A2A3YN03</accession>
<keyword evidence="3" id="KW-1003">Cell membrane</keyword>
<organism evidence="10 11">
    <name type="scientific">Brachybacterium alimentarium</name>
    <dbReference type="NCBI Taxonomy" id="47845"/>
    <lineage>
        <taxon>Bacteria</taxon>
        <taxon>Bacillati</taxon>
        <taxon>Actinomycetota</taxon>
        <taxon>Actinomycetes</taxon>
        <taxon>Micrococcales</taxon>
        <taxon>Dermabacteraceae</taxon>
        <taxon>Brachybacterium</taxon>
    </lineage>
</organism>
<dbReference type="AlphaFoldDB" id="A0A2A3YN03"/>
<gene>
    <name evidence="10" type="ORF">CIK66_02585</name>
</gene>
<evidence type="ECO:0000256" key="5">
    <source>
        <dbReference type="ARBA" id="ARBA00022989"/>
    </source>
</evidence>
<dbReference type="OrthoDB" id="8953821at2"/>
<evidence type="ECO:0000256" key="6">
    <source>
        <dbReference type="ARBA" id="ARBA00023136"/>
    </source>
</evidence>
<keyword evidence="6 8" id="KW-0472">Membrane</keyword>
<keyword evidence="11" id="KW-1185">Reference proteome</keyword>
<dbReference type="SUPFAM" id="SSF103473">
    <property type="entry name" value="MFS general substrate transporter"/>
    <property type="match status" value="1"/>
</dbReference>
<dbReference type="InterPro" id="IPR005829">
    <property type="entry name" value="Sugar_transporter_CS"/>
</dbReference>
<feature type="compositionally biased region" description="Polar residues" evidence="7">
    <location>
        <begin position="1"/>
        <end position="18"/>
    </location>
</feature>
<proteinExistence type="predicted"/>
<feature type="transmembrane region" description="Helical" evidence="8">
    <location>
        <begin position="225"/>
        <end position="247"/>
    </location>
</feature>
<feature type="transmembrane region" description="Helical" evidence="8">
    <location>
        <begin position="326"/>
        <end position="347"/>
    </location>
</feature>
<comment type="caution">
    <text evidence="10">The sequence shown here is derived from an EMBL/GenBank/DDBJ whole genome shotgun (WGS) entry which is preliminary data.</text>
</comment>
<protein>
    <recommendedName>
        <fullName evidence="9">Major facilitator superfamily (MFS) profile domain-containing protein</fullName>
    </recommendedName>
</protein>
<evidence type="ECO:0000256" key="8">
    <source>
        <dbReference type="SAM" id="Phobius"/>
    </source>
</evidence>
<comment type="subcellular location">
    <subcellularLocation>
        <location evidence="1">Cell membrane</location>
        <topology evidence="1">Multi-pass membrane protein</topology>
    </subcellularLocation>
</comment>
<dbReference type="CDD" id="cd17369">
    <property type="entry name" value="MFS_ShiA_like"/>
    <property type="match status" value="1"/>
</dbReference>
<feature type="region of interest" description="Disordered" evidence="7">
    <location>
        <begin position="1"/>
        <end position="81"/>
    </location>
</feature>
<feature type="transmembrane region" description="Helical" evidence="8">
    <location>
        <begin position="391"/>
        <end position="410"/>
    </location>
</feature>
<feature type="transmembrane region" description="Helical" evidence="8">
    <location>
        <begin position="452"/>
        <end position="476"/>
    </location>
</feature>
<feature type="transmembrane region" description="Helical" evidence="8">
    <location>
        <begin position="359"/>
        <end position="379"/>
    </location>
</feature>
<name>A0A2A3YN03_9MICO</name>
<evidence type="ECO:0000313" key="11">
    <source>
        <dbReference type="Proteomes" id="UP000218598"/>
    </source>
</evidence>
<dbReference type="PANTHER" id="PTHR43045:SF1">
    <property type="entry name" value="SHIKIMATE TRANSPORTER"/>
    <property type="match status" value="1"/>
</dbReference>
<feature type="domain" description="Major facilitator superfamily (MFS) profile" evidence="9">
    <location>
        <begin position="87"/>
        <end position="507"/>
    </location>
</feature>
<dbReference type="PROSITE" id="PS50850">
    <property type="entry name" value="MFS"/>
    <property type="match status" value="1"/>
</dbReference>
<evidence type="ECO:0000256" key="4">
    <source>
        <dbReference type="ARBA" id="ARBA00022692"/>
    </source>
</evidence>
<dbReference type="InterPro" id="IPR020846">
    <property type="entry name" value="MFS_dom"/>
</dbReference>
<feature type="transmembrane region" description="Helical" evidence="8">
    <location>
        <begin position="91"/>
        <end position="113"/>
    </location>
</feature>
<dbReference type="GO" id="GO:0005886">
    <property type="term" value="C:plasma membrane"/>
    <property type="evidence" value="ECO:0007669"/>
    <property type="project" value="UniProtKB-SubCell"/>
</dbReference>
<feature type="transmembrane region" description="Helical" evidence="8">
    <location>
        <begin position="416"/>
        <end position="440"/>
    </location>
</feature>
<dbReference type="PANTHER" id="PTHR43045">
    <property type="entry name" value="SHIKIMATE TRANSPORTER"/>
    <property type="match status" value="1"/>
</dbReference>
<dbReference type="InterPro" id="IPR036259">
    <property type="entry name" value="MFS_trans_sf"/>
</dbReference>
<dbReference type="PROSITE" id="PS00216">
    <property type="entry name" value="SUGAR_TRANSPORT_1"/>
    <property type="match status" value="1"/>
</dbReference>
<feature type="transmembrane region" description="Helical" evidence="8">
    <location>
        <begin position="160"/>
        <end position="178"/>
    </location>
</feature>
<dbReference type="Gene3D" id="1.20.1250.20">
    <property type="entry name" value="MFS general substrate transporter like domains"/>
    <property type="match status" value="1"/>
</dbReference>
<feature type="transmembrane region" description="Helical" evidence="8">
    <location>
        <begin position="125"/>
        <end position="148"/>
    </location>
</feature>
<dbReference type="Proteomes" id="UP000218598">
    <property type="component" value="Unassembled WGS sequence"/>
</dbReference>
<reference evidence="10 11" key="1">
    <citation type="journal article" date="2017" name="Elife">
        <title>Extensive horizontal gene transfer in cheese-associated bacteria.</title>
        <authorList>
            <person name="Bonham K.S."/>
            <person name="Wolfe B.E."/>
            <person name="Dutton R.J."/>
        </authorList>
    </citation>
    <scope>NUCLEOTIDE SEQUENCE [LARGE SCALE GENOMIC DNA]</scope>
    <source>
        <strain evidence="10 11">341_9</strain>
    </source>
</reference>
<dbReference type="EMBL" id="NRGR01000005">
    <property type="protein sequence ID" value="PCC40674.1"/>
    <property type="molecule type" value="Genomic_DNA"/>
</dbReference>
<sequence>MVVASSTPWSASCGTGSWTAPHRSPPPRRTPTSLHCESPPPADPTRCLSPMSDKGVAPMPTSLDDVSTAPETAEEMSPEQRTMARRSALSGFLGSTIEYFDFVAFATASALVFNHLFFESMGPRGATIASFATFGVAYIARPLGAVLFGTLGDRVGRSRTLVYTLLLMGAATFAIGLLPTPATIGIAAPILLVALRLAQGLSAGGEQAGANALTAEHAPKDKRGLYTGWTMVGVGFGTMLGSAVFIPITAMGQDFLLDFGWRIPFLLAGPLALVTLYVRTQVKETESFKTTVLEEHGADVAASLTAEPGPATVPLWEIARDHWRNLLRVIVCSLFALTGTMANVFAISYGTEHQGLDPSILLTITSVVGIVTLPVAPLMARLSDGIGRRPVFIGSVLLIAVGFFGVFGAMSTGSYLLIAVAMFATMLVAVAGNTVQAPLYTEMFPTRVRYTGYAVGTQVGLIVVGFSPTIAAALVLPGVNGWVPVAIFIAVCMVAAAVSAFTAKETRGLSIEEIDGAFIPSEEEAQSSGR</sequence>
<keyword evidence="2" id="KW-0813">Transport</keyword>
<evidence type="ECO:0000259" key="9">
    <source>
        <dbReference type="PROSITE" id="PS50850"/>
    </source>
</evidence>
<feature type="transmembrane region" description="Helical" evidence="8">
    <location>
        <begin position="184"/>
        <end position="204"/>
    </location>
</feature>
<dbReference type="Pfam" id="PF00083">
    <property type="entry name" value="Sugar_tr"/>
    <property type="match status" value="1"/>
</dbReference>
<keyword evidence="4 8" id="KW-0812">Transmembrane</keyword>
<evidence type="ECO:0000256" key="2">
    <source>
        <dbReference type="ARBA" id="ARBA00022448"/>
    </source>
</evidence>
<evidence type="ECO:0000313" key="10">
    <source>
        <dbReference type="EMBL" id="PCC40674.1"/>
    </source>
</evidence>